<evidence type="ECO:0000256" key="2">
    <source>
        <dbReference type="ARBA" id="ARBA00022801"/>
    </source>
</evidence>
<dbReference type="RefSeq" id="WP_130716769.1">
    <property type="nucleotide sequence ID" value="NZ_SIOP01000001.1"/>
</dbReference>
<keyword evidence="6" id="KW-0413">Isomerase</keyword>
<keyword evidence="5" id="KW-0238">DNA-binding</keyword>
<dbReference type="PANTHER" id="PTHR42957">
    <property type="entry name" value="HELICASE MJ1565-RELATED"/>
    <property type="match status" value="1"/>
</dbReference>
<keyword evidence="3" id="KW-0347">Helicase</keyword>
<keyword evidence="1" id="KW-0547">Nucleotide-binding</keyword>
<dbReference type="Gene3D" id="3.40.50.300">
    <property type="entry name" value="P-loop containing nucleotide triphosphate hydrolases"/>
    <property type="match status" value="2"/>
</dbReference>
<evidence type="ECO:0000259" key="8">
    <source>
        <dbReference type="Pfam" id="PF05872"/>
    </source>
</evidence>
<accession>A0A7M3DWE4</accession>
<comment type="caution">
    <text evidence="9">The sequence shown here is derived from an EMBL/GenBank/DDBJ whole genome shotgun (WGS) entry which is preliminary data.</text>
</comment>
<dbReference type="Proteomes" id="UP000292974">
    <property type="component" value="Unassembled WGS sequence"/>
</dbReference>
<evidence type="ECO:0000256" key="1">
    <source>
        <dbReference type="ARBA" id="ARBA00022741"/>
    </source>
</evidence>
<dbReference type="SUPFAM" id="SSF52540">
    <property type="entry name" value="P-loop containing nucleoside triphosphate hydrolases"/>
    <property type="match status" value="1"/>
</dbReference>
<evidence type="ECO:0000256" key="5">
    <source>
        <dbReference type="ARBA" id="ARBA00023125"/>
    </source>
</evidence>
<dbReference type="InterPro" id="IPR002789">
    <property type="entry name" value="HerA_central"/>
</dbReference>
<dbReference type="AlphaFoldDB" id="A0A7M3DWE4"/>
<evidence type="ECO:0000256" key="6">
    <source>
        <dbReference type="ARBA" id="ARBA00023235"/>
    </source>
</evidence>
<dbReference type="PANTHER" id="PTHR42957:SF1">
    <property type="entry name" value="HELICASE MJ1565-RELATED"/>
    <property type="match status" value="1"/>
</dbReference>
<keyword evidence="2" id="KW-0378">Hydrolase</keyword>
<feature type="domain" description="Helicase HerA-like C-terminal" evidence="8">
    <location>
        <begin position="428"/>
        <end position="537"/>
    </location>
</feature>
<sequence length="569" mass="62992">MPEAIPSYPFERSRYLGSVSRLTPLSVRVNFPFATEVAPSQYAGHRVTRGQVGEFVVIESYGSAIIGRITEIQLPDRDRLSVEPERNEGEELANPIGTIRLLGSVDVNSSHSSRGIGEAPRVGDYVYLAHPDFVRYAIVTTQGTRDGLVDLGHLSGAPETRIALPPISIFGRHCAVLGSTGGGKSWSTARLVEEVARRKGKVILLDPTGEYQTLDEEGVVHVHLGGGRDGAQDKRNFVSFPYHHLTEMDLFAFLQPSPGVQAPKLRDAIQSLKLTFLEPGLAEPGSSRLIKRFKEKRPINAALVQHDKTLHAPSARFNIEDLVHQVFNECVYPQGADGYWGDRHPQSYDSCVTLCMRIATHLKSAHLAPVFAPPAYMTDLTEVITRFVDDPVTSVLRVSMRYLAFEHHTRELVVNAIGRYLLGQARNGKFQKTPLVVAIDEAHQFLSKSVGDDNNRILLDAFGLIAKEGRKYGLNCLLATQRPRDIPEDVLSQIGMFIVHRLINERDQAVVINASGILDATTAAFLPSLRDGEALIVCADSIMPLPIMMTAPRHRPRLEQDVERTWMNP</sequence>
<feature type="domain" description="Helicase HerA central" evidence="7">
    <location>
        <begin position="150"/>
        <end position="288"/>
    </location>
</feature>
<dbReference type="Pfam" id="PF05872">
    <property type="entry name" value="HerA_C"/>
    <property type="match status" value="1"/>
</dbReference>
<reference evidence="9 10" key="1">
    <citation type="submission" date="2019-02" db="EMBL/GenBank/DDBJ databases">
        <title>The genomic architecture of introgression among sibling species of bacteria.</title>
        <authorList>
            <person name="Cavassim M.I.A."/>
            <person name="Moeskjaer S."/>
            <person name="Moslemi C."/>
            <person name="Fields B."/>
            <person name="Bachmann A."/>
            <person name="Vilhjalmsson B."/>
            <person name="Schierup M.H."/>
            <person name="Young J.P.W."/>
            <person name="Andersen S.U."/>
        </authorList>
    </citation>
    <scope>NUCLEOTIDE SEQUENCE [LARGE SCALE GENOMIC DNA]</scope>
    <source>
        <strain evidence="9 10">SM135B</strain>
    </source>
</reference>
<organism evidence="9 10">
    <name type="scientific">Rhizobium leguminosarum</name>
    <dbReference type="NCBI Taxonomy" id="384"/>
    <lineage>
        <taxon>Bacteria</taxon>
        <taxon>Pseudomonadati</taxon>
        <taxon>Pseudomonadota</taxon>
        <taxon>Alphaproteobacteria</taxon>
        <taxon>Hyphomicrobiales</taxon>
        <taxon>Rhizobiaceae</taxon>
        <taxon>Rhizobium/Agrobacterium group</taxon>
        <taxon>Rhizobium</taxon>
    </lineage>
</organism>
<dbReference type="GO" id="GO:0003677">
    <property type="term" value="F:DNA binding"/>
    <property type="evidence" value="ECO:0007669"/>
    <property type="project" value="UniProtKB-KW"/>
</dbReference>
<dbReference type="Pfam" id="PF01935">
    <property type="entry name" value="DUF87"/>
    <property type="match status" value="1"/>
</dbReference>
<dbReference type="GO" id="GO:0005524">
    <property type="term" value="F:ATP binding"/>
    <property type="evidence" value="ECO:0007669"/>
    <property type="project" value="UniProtKB-KW"/>
</dbReference>
<dbReference type="EMBL" id="SIOP01000001">
    <property type="protein sequence ID" value="TAY52986.1"/>
    <property type="molecule type" value="Genomic_DNA"/>
</dbReference>
<evidence type="ECO:0000256" key="3">
    <source>
        <dbReference type="ARBA" id="ARBA00022806"/>
    </source>
</evidence>
<evidence type="ECO:0000259" key="7">
    <source>
        <dbReference type="Pfam" id="PF01935"/>
    </source>
</evidence>
<dbReference type="InterPro" id="IPR008571">
    <property type="entry name" value="HerA-like"/>
</dbReference>
<evidence type="ECO:0000256" key="4">
    <source>
        <dbReference type="ARBA" id="ARBA00022840"/>
    </source>
</evidence>
<name>A0A7M3DWE4_RHILE</name>
<dbReference type="InterPro" id="IPR033186">
    <property type="entry name" value="HerA_C"/>
</dbReference>
<proteinExistence type="predicted"/>
<dbReference type="GO" id="GO:0016787">
    <property type="term" value="F:hydrolase activity"/>
    <property type="evidence" value="ECO:0007669"/>
    <property type="project" value="UniProtKB-KW"/>
</dbReference>
<gene>
    <name evidence="9" type="ORF">ELH90_15795</name>
</gene>
<keyword evidence="4 9" id="KW-0067">ATP-binding</keyword>
<evidence type="ECO:0000313" key="10">
    <source>
        <dbReference type="Proteomes" id="UP000292974"/>
    </source>
</evidence>
<dbReference type="InterPro" id="IPR027417">
    <property type="entry name" value="P-loop_NTPase"/>
</dbReference>
<evidence type="ECO:0000313" key="9">
    <source>
        <dbReference type="EMBL" id="TAY52986.1"/>
    </source>
</evidence>
<dbReference type="GO" id="GO:0004386">
    <property type="term" value="F:helicase activity"/>
    <property type="evidence" value="ECO:0007669"/>
    <property type="project" value="UniProtKB-KW"/>
</dbReference>
<protein>
    <submittedName>
        <fullName evidence="9">ATP-binding protein</fullName>
    </submittedName>
</protein>